<organism evidence="1 2">
    <name type="scientific">Racocetra persica</name>
    <dbReference type="NCBI Taxonomy" id="160502"/>
    <lineage>
        <taxon>Eukaryota</taxon>
        <taxon>Fungi</taxon>
        <taxon>Fungi incertae sedis</taxon>
        <taxon>Mucoromycota</taxon>
        <taxon>Glomeromycotina</taxon>
        <taxon>Glomeromycetes</taxon>
        <taxon>Diversisporales</taxon>
        <taxon>Gigasporaceae</taxon>
        <taxon>Racocetra</taxon>
    </lineage>
</organism>
<protein>
    <submittedName>
        <fullName evidence="1">5354_t:CDS:1</fullName>
    </submittedName>
</protein>
<feature type="non-terminal residue" evidence="1">
    <location>
        <position position="40"/>
    </location>
</feature>
<sequence length="40" mass="4754">PVVQRSPAEKVAKKIQLRISELFKRTRDCYYRLAEKSTDE</sequence>
<name>A0ACA9SNY9_9GLOM</name>
<comment type="caution">
    <text evidence="1">The sequence shown here is derived from an EMBL/GenBank/DDBJ whole genome shotgun (WGS) entry which is preliminary data.</text>
</comment>
<dbReference type="EMBL" id="CAJVQC010138479">
    <property type="protein sequence ID" value="CAG8843462.1"/>
    <property type="molecule type" value="Genomic_DNA"/>
</dbReference>
<gene>
    <name evidence="1" type="ORF">RPERSI_LOCUS32772</name>
</gene>
<proteinExistence type="predicted"/>
<dbReference type="Proteomes" id="UP000789920">
    <property type="component" value="Unassembled WGS sequence"/>
</dbReference>
<keyword evidence="2" id="KW-1185">Reference proteome</keyword>
<accession>A0ACA9SNY9</accession>
<evidence type="ECO:0000313" key="2">
    <source>
        <dbReference type="Proteomes" id="UP000789920"/>
    </source>
</evidence>
<feature type="non-terminal residue" evidence="1">
    <location>
        <position position="1"/>
    </location>
</feature>
<evidence type="ECO:0000313" key="1">
    <source>
        <dbReference type="EMBL" id="CAG8843462.1"/>
    </source>
</evidence>
<reference evidence="1" key="1">
    <citation type="submission" date="2021-06" db="EMBL/GenBank/DDBJ databases">
        <authorList>
            <person name="Kallberg Y."/>
            <person name="Tangrot J."/>
            <person name="Rosling A."/>
        </authorList>
    </citation>
    <scope>NUCLEOTIDE SEQUENCE</scope>
    <source>
        <strain evidence="1">MA461A</strain>
    </source>
</reference>